<feature type="region of interest" description="Disordered" evidence="5">
    <location>
        <begin position="1"/>
        <end position="31"/>
    </location>
</feature>
<feature type="region of interest" description="Disordered" evidence="5">
    <location>
        <begin position="728"/>
        <end position="754"/>
    </location>
</feature>
<sequence length="1020" mass="112354">MEEKEEKMSEPEGEEDPTVHPNLQKHPSIGREITDVDLDLDQSWPFDPNPFASIPSSPLIFSFFCPSPSQYPNFQHLPFSDQQSSPLWGFSDAAEEKPADSPLDGGFRLPDTSATTDYPAVHSLLGNHMEDDGDGKLPPAPLVEDESSDISCVLKERMMQALRYFKESTKQHVLIQVWAPVKNGDHYVLTTSGQPFVLDPHSIGLLKYRTVSLTYVFSVDGESDSDLGLPGRVFQQKLPEWTPNVQFYSCKEFSRLDHALHYNVRGTLALPVFEPSGQSCVGVIELIMTAQKIHYALDVDKVCRALEAVNLKSSEVLDHPNIQICNEGRQAALAEILQILAVVCETHKLPLAQTWVPCRHRSVLANGAGSEKSCTSFDGRCMGKVYMSTSDIAFYIVDANMWGFRDACAEHHLQKEQGVAGRAYSSYRSCFSSDVTQFSKTEYPLVHYARMFGLKSCLAICLQSKHTGSDDYILEFFFPPNCMDSGDQQCLLDSILTTMKQSFQSLKTVSENELQEEKSIEIIETSMNVKPDSIVPLNQNQSCAVYCEAFPQTETATKVNELGFNNLQEGEVLPDLLEKQFTGEDEPMDDNELINIDGSLSGVPSPENRSLKTLERKRGKAEKSISLEVLQQYFAGSLKDAAKSLGVCPTTMKRICRHHGISRWPSRKINKVNRSLSKLRRVIESVQGSEGALNLVTLTSSIPAAINSISWPVNFTGATQQLGNAPCDLQQKGGRESPTCIKPESGHHGKNGETVLEGCSRLSADQELNLDGSDLQLELGMGSSLLKSGSTEESTEMPTSQDLYHGTAENGTHMSNPSVSSIREQQLNISGCLGMTTQPTKQPSLPTPCSIWDASIATQPKTLMSGLLIEGSGSCKDFKDLFNSIVEGCTDSGGVKPVCTKPDQLRSLPCTSTLPHVSATQDMRSVTIKASYKEDIIRFRLLITSTVLELKMEVSKRLKLEVGTFDIKYLDDDNEWVLLACDADLQECMDISRSSGGHVIRLLVHDLVPNFGSSCGSSGD</sequence>
<dbReference type="Pfam" id="PF02042">
    <property type="entry name" value="RWP-RK"/>
    <property type="match status" value="1"/>
</dbReference>
<dbReference type="EMBL" id="QPKB01000012">
    <property type="protein sequence ID" value="RWR96421.1"/>
    <property type="molecule type" value="Genomic_DNA"/>
</dbReference>
<evidence type="ECO:0000259" key="6">
    <source>
        <dbReference type="PROSITE" id="PS51519"/>
    </source>
</evidence>
<dbReference type="PANTHER" id="PTHR32002:SF35">
    <property type="entry name" value="PROTEIN NLP6"/>
    <property type="match status" value="1"/>
</dbReference>
<organism evidence="8 9">
    <name type="scientific">Cinnamomum micranthum f. kanehirae</name>
    <dbReference type="NCBI Taxonomy" id="337451"/>
    <lineage>
        <taxon>Eukaryota</taxon>
        <taxon>Viridiplantae</taxon>
        <taxon>Streptophyta</taxon>
        <taxon>Embryophyta</taxon>
        <taxon>Tracheophyta</taxon>
        <taxon>Spermatophyta</taxon>
        <taxon>Magnoliopsida</taxon>
        <taxon>Magnoliidae</taxon>
        <taxon>Laurales</taxon>
        <taxon>Lauraceae</taxon>
        <taxon>Cinnamomum</taxon>
    </lineage>
</organism>
<protein>
    <submittedName>
        <fullName evidence="8">Protein NLP6-like protein isoform X1</fullName>
    </submittedName>
</protein>
<dbReference type="PROSITE" id="PS51745">
    <property type="entry name" value="PB1"/>
    <property type="match status" value="1"/>
</dbReference>
<dbReference type="SMART" id="SM00666">
    <property type="entry name" value="PB1"/>
    <property type="match status" value="1"/>
</dbReference>
<dbReference type="Proteomes" id="UP000283530">
    <property type="component" value="Unassembled WGS sequence"/>
</dbReference>
<gene>
    <name evidence="8" type="ORF">CKAN_02580800</name>
</gene>
<dbReference type="PROSITE" id="PS51519">
    <property type="entry name" value="RWP_RK"/>
    <property type="match status" value="1"/>
</dbReference>
<feature type="compositionally biased region" description="Basic and acidic residues" evidence="5">
    <location>
        <begin position="1"/>
        <end position="10"/>
    </location>
</feature>
<dbReference type="Pfam" id="PF00564">
    <property type="entry name" value="PB1"/>
    <property type="match status" value="1"/>
</dbReference>
<dbReference type="SUPFAM" id="SSF54277">
    <property type="entry name" value="CAD &amp; PB1 domains"/>
    <property type="match status" value="1"/>
</dbReference>
<dbReference type="AlphaFoldDB" id="A0A3S3NJK1"/>
<dbReference type="GO" id="GO:0003700">
    <property type="term" value="F:DNA-binding transcription factor activity"/>
    <property type="evidence" value="ECO:0007669"/>
    <property type="project" value="InterPro"/>
</dbReference>
<keyword evidence="3" id="KW-0804">Transcription</keyword>
<accession>A0A3S3NJK1</accession>
<feature type="domain" description="PB1" evidence="7">
    <location>
        <begin position="925"/>
        <end position="1007"/>
    </location>
</feature>
<dbReference type="InterPro" id="IPR055081">
    <property type="entry name" value="NLP1-9_GAF"/>
</dbReference>
<dbReference type="InterPro" id="IPR003035">
    <property type="entry name" value="RWP-RK_dom"/>
</dbReference>
<keyword evidence="4" id="KW-0539">Nucleus</keyword>
<evidence type="ECO:0000256" key="5">
    <source>
        <dbReference type="SAM" id="MobiDB-lite"/>
    </source>
</evidence>
<dbReference type="Pfam" id="PF22922">
    <property type="entry name" value="GAF_NLP"/>
    <property type="match status" value="1"/>
</dbReference>
<comment type="caution">
    <text evidence="8">The sequence shown here is derived from an EMBL/GenBank/DDBJ whole genome shotgun (WGS) entry which is preliminary data.</text>
</comment>
<evidence type="ECO:0000256" key="3">
    <source>
        <dbReference type="ARBA" id="ARBA00023163"/>
    </source>
</evidence>
<dbReference type="OrthoDB" id="6270329at2759"/>
<keyword evidence="1" id="KW-0805">Transcription regulation</keyword>
<dbReference type="CDD" id="cd06407">
    <property type="entry name" value="PB1_NLP"/>
    <property type="match status" value="1"/>
</dbReference>
<name>A0A3S3NJK1_9MAGN</name>
<keyword evidence="2" id="KW-0238">DNA-binding</keyword>
<dbReference type="GO" id="GO:0003677">
    <property type="term" value="F:DNA binding"/>
    <property type="evidence" value="ECO:0007669"/>
    <property type="project" value="UniProtKB-KW"/>
</dbReference>
<feature type="domain" description="RWP-RK" evidence="6">
    <location>
        <begin position="611"/>
        <end position="692"/>
    </location>
</feature>
<keyword evidence="9" id="KW-1185">Reference proteome</keyword>
<proteinExistence type="predicted"/>
<reference evidence="8 9" key="1">
    <citation type="journal article" date="2019" name="Nat. Plants">
        <title>Stout camphor tree genome fills gaps in understanding of flowering plant genome evolution.</title>
        <authorList>
            <person name="Chaw S.M."/>
            <person name="Liu Y.C."/>
            <person name="Wu Y.W."/>
            <person name="Wang H.Y."/>
            <person name="Lin C.I."/>
            <person name="Wu C.S."/>
            <person name="Ke H.M."/>
            <person name="Chang L.Y."/>
            <person name="Hsu C.Y."/>
            <person name="Yang H.T."/>
            <person name="Sudianto E."/>
            <person name="Hsu M.H."/>
            <person name="Wu K.P."/>
            <person name="Wang L.N."/>
            <person name="Leebens-Mack J.H."/>
            <person name="Tsai I.J."/>
        </authorList>
    </citation>
    <scope>NUCLEOTIDE SEQUENCE [LARGE SCALE GENOMIC DNA]</scope>
    <source>
        <strain evidence="9">cv. Chaw 1501</strain>
        <tissue evidence="8">Young leaves</tissue>
    </source>
</reference>
<dbReference type="PANTHER" id="PTHR32002">
    <property type="entry name" value="PROTEIN NLP8"/>
    <property type="match status" value="1"/>
</dbReference>
<evidence type="ECO:0000259" key="7">
    <source>
        <dbReference type="PROSITE" id="PS51745"/>
    </source>
</evidence>
<evidence type="ECO:0000256" key="1">
    <source>
        <dbReference type="ARBA" id="ARBA00023015"/>
    </source>
</evidence>
<dbReference type="InterPro" id="IPR053793">
    <property type="entry name" value="PB1-like"/>
</dbReference>
<dbReference type="InterPro" id="IPR000270">
    <property type="entry name" value="PB1_dom"/>
</dbReference>
<dbReference type="InterPro" id="IPR034891">
    <property type="entry name" value="PB1_NLP"/>
</dbReference>
<dbReference type="Gene3D" id="3.10.20.90">
    <property type="entry name" value="Phosphatidylinositol 3-kinase Catalytic Subunit, Chain A, domain 1"/>
    <property type="match status" value="1"/>
</dbReference>
<evidence type="ECO:0000256" key="2">
    <source>
        <dbReference type="ARBA" id="ARBA00023125"/>
    </source>
</evidence>
<dbReference type="InterPro" id="IPR045012">
    <property type="entry name" value="NLP"/>
</dbReference>
<dbReference type="STRING" id="337451.A0A3S3NJK1"/>
<evidence type="ECO:0000313" key="9">
    <source>
        <dbReference type="Proteomes" id="UP000283530"/>
    </source>
</evidence>
<evidence type="ECO:0000313" key="8">
    <source>
        <dbReference type="EMBL" id="RWR96421.1"/>
    </source>
</evidence>
<evidence type="ECO:0000256" key="4">
    <source>
        <dbReference type="ARBA" id="ARBA00023242"/>
    </source>
</evidence>